<evidence type="ECO:0000256" key="2">
    <source>
        <dbReference type="ARBA" id="ARBA00022525"/>
    </source>
</evidence>
<comment type="caution">
    <text evidence="3">Lacks conserved residue(s) required for the propagation of feature annotation.</text>
</comment>
<evidence type="ECO:0000259" key="6">
    <source>
        <dbReference type="PROSITE" id="PS51132"/>
    </source>
</evidence>
<accession>A0A3Q2ZI57</accession>
<feature type="chain" id="PRO_5018522543" evidence="5">
    <location>
        <begin position="19"/>
        <end position="464"/>
    </location>
</feature>
<dbReference type="PANTHER" id="PTHR23192:SF68">
    <property type="entry name" value="OLFACTOMEDIN-4-LIKE"/>
    <property type="match status" value="1"/>
</dbReference>
<feature type="region of interest" description="Disordered" evidence="4">
    <location>
        <begin position="168"/>
        <end position="191"/>
    </location>
</feature>
<dbReference type="InterPro" id="IPR050605">
    <property type="entry name" value="Olfactomedin-like_domain"/>
</dbReference>
<dbReference type="AlphaFoldDB" id="A0A3Q2ZI57"/>
<reference evidence="7" key="2">
    <citation type="submission" date="2025-09" db="UniProtKB">
        <authorList>
            <consortium name="Ensembl"/>
        </authorList>
    </citation>
    <scope>IDENTIFICATION</scope>
</reference>
<dbReference type="PANTHER" id="PTHR23192">
    <property type="entry name" value="OLFACTOMEDIN-RELATED"/>
    <property type="match status" value="1"/>
</dbReference>
<dbReference type="Proteomes" id="UP000264820">
    <property type="component" value="Unplaced"/>
</dbReference>
<evidence type="ECO:0000256" key="3">
    <source>
        <dbReference type="PROSITE-ProRule" id="PRU00446"/>
    </source>
</evidence>
<organism evidence="7 8">
    <name type="scientific">Hippocampus comes</name>
    <name type="common">Tiger tail seahorse</name>
    <dbReference type="NCBI Taxonomy" id="109280"/>
    <lineage>
        <taxon>Eukaryota</taxon>
        <taxon>Metazoa</taxon>
        <taxon>Chordata</taxon>
        <taxon>Craniata</taxon>
        <taxon>Vertebrata</taxon>
        <taxon>Euteleostomi</taxon>
        <taxon>Actinopterygii</taxon>
        <taxon>Neopterygii</taxon>
        <taxon>Teleostei</taxon>
        <taxon>Neoteleostei</taxon>
        <taxon>Acanthomorphata</taxon>
        <taxon>Syngnathiaria</taxon>
        <taxon>Syngnathiformes</taxon>
        <taxon>Syngnathoidei</taxon>
        <taxon>Syngnathidae</taxon>
        <taxon>Hippocampus</taxon>
    </lineage>
</organism>
<sequence length="464" mass="53616">MKRHTLILLCSLFNFTLQLNPKDRCVCQLTNKEKTFPHETLNSVNDDARKCSHTVTAQKALELESLLLGLKLRLPQLLKDLSVLEKEDDGELYGAVSLQVIENELIEIRNMLDRLNATTQEYEQLTTDSGRQLMHLRTQLRELEKYDTLQVEKKRKDNQRLKRALDECRNENEHGQGPTHQPDTQTSDICPQGKFVNITGPRFYSKGETTINHKYGGWGRDPKPEKDKKNWYWRVILNVNNIFANHITFYSSLSSLTVGMKTPDNFLIHPANPTTNTVQGPNVVLYGDALYYNCYNSDRLCRFNLASKTVSTLQLPKGTRHNSKGNFCQINECYPYTDMDLATDESGVWLIYSMDQHFGNLMLSKVEEGDTPTINQTWHTSVYKQAVTNTFMACGTLYATRYVNKDREEIFYSFDTATGVEKFNLGIFIHKMCPSIYFLNYSPVDRMLYVYCDAYMVSYKLLFE</sequence>
<dbReference type="SMART" id="SM00284">
    <property type="entry name" value="OLF"/>
    <property type="match status" value="1"/>
</dbReference>
<keyword evidence="8" id="KW-1185">Reference proteome</keyword>
<dbReference type="KEGG" id="hcq:109520728"/>
<dbReference type="OMA" id="LEECYLY"/>
<feature type="signal peptide" evidence="5">
    <location>
        <begin position="1"/>
        <end position="18"/>
    </location>
</feature>
<dbReference type="GO" id="GO:0005615">
    <property type="term" value="C:extracellular space"/>
    <property type="evidence" value="ECO:0007669"/>
    <property type="project" value="TreeGrafter"/>
</dbReference>
<name>A0A3Q2ZI57_HIPCM</name>
<proteinExistence type="predicted"/>
<feature type="compositionally biased region" description="Polar residues" evidence="4">
    <location>
        <begin position="178"/>
        <end position="189"/>
    </location>
</feature>
<dbReference type="Pfam" id="PF02191">
    <property type="entry name" value="OLF"/>
    <property type="match status" value="1"/>
</dbReference>
<dbReference type="GeneID" id="109520728"/>
<evidence type="ECO:0000256" key="4">
    <source>
        <dbReference type="SAM" id="MobiDB-lite"/>
    </source>
</evidence>
<dbReference type="GeneTree" id="ENSGT00940000165415"/>
<evidence type="ECO:0000256" key="5">
    <source>
        <dbReference type="SAM" id="SignalP"/>
    </source>
</evidence>
<comment type="subcellular location">
    <subcellularLocation>
        <location evidence="1">Secreted</location>
    </subcellularLocation>
</comment>
<reference evidence="7" key="1">
    <citation type="submission" date="2025-08" db="UniProtKB">
        <authorList>
            <consortium name="Ensembl"/>
        </authorList>
    </citation>
    <scope>IDENTIFICATION</scope>
</reference>
<keyword evidence="5" id="KW-0732">Signal</keyword>
<dbReference type="GO" id="GO:0007165">
    <property type="term" value="P:signal transduction"/>
    <property type="evidence" value="ECO:0007669"/>
    <property type="project" value="TreeGrafter"/>
</dbReference>
<evidence type="ECO:0000313" key="7">
    <source>
        <dbReference type="Ensembl" id="ENSHCOP00000026063.1"/>
    </source>
</evidence>
<dbReference type="RefSeq" id="XP_019733701.1">
    <property type="nucleotide sequence ID" value="XM_019878142.1"/>
</dbReference>
<feature type="domain" description="Olfactomedin-like" evidence="6">
    <location>
        <begin position="189"/>
        <end position="464"/>
    </location>
</feature>
<protein>
    <submittedName>
        <fullName evidence="7">Olfactomedin-4-like</fullName>
    </submittedName>
</protein>
<dbReference type="OrthoDB" id="8626508at2759"/>
<evidence type="ECO:0000256" key="1">
    <source>
        <dbReference type="ARBA" id="ARBA00004613"/>
    </source>
</evidence>
<dbReference type="Ensembl" id="ENSHCOT00000020846.1">
    <property type="protein sequence ID" value="ENSHCOP00000026063.1"/>
    <property type="gene ID" value="ENSHCOG00000016670.1"/>
</dbReference>
<keyword evidence="2" id="KW-0964">Secreted</keyword>
<evidence type="ECO:0000313" key="8">
    <source>
        <dbReference type="Proteomes" id="UP000264820"/>
    </source>
</evidence>
<dbReference type="PROSITE" id="PS51132">
    <property type="entry name" value="OLF"/>
    <property type="match status" value="1"/>
</dbReference>
<dbReference type="InterPro" id="IPR003112">
    <property type="entry name" value="Olfac-like_dom"/>
</dbReference>